<dbReference type="EMBL" id="CACRXK020001353">
    <property type="protein sequence ID" value="CAB3988609.1"/>
    <property type="molecule type" value="Genomic_DNA"/>
</dbReference>
<dbReference type="OrthoDB" id="10256139at2759"/>
<evidence type="ECO:0000313" key="4">
    <source>
        <dbReference type="Proteomes" id="UP001152795"/>
    </source>
</evidence>
<dbReference type="Pfam" id="PF14913">
    <property type="entry name" value="DPCD"/>
    <property type="match status" value="1"/>
</dbReference>
<comment type="similarity">
    <text evidence="1">Belongs to the DPCD family.</text>
</comment>
<dbReference type="AlphaFoldDB" id="A0A6S7GGW1"/>
<protein>
    <recommendedName>
        <fullName evidence="2">Protein DPCD</fullName>
    </recommendedName>
</protein>
<proteinExistence type="inferred from homology"/>
<dbReference type="PANTHER" id="PTHR31921:SF1">
    <property type="entry name" value="PROTEIN DPCD"/>
    <property type="match status" value="1"/>
</dbReference>
<evidence type="ECO:0000256" key="1">
    <source>
        <dbReference type="ARBA" id="ARBA00010597"/>
    </source>
</evidence>
<dbReference type="PANTHER" id="PTHR31921">
    <property type="entry name" value="PROTEIN DPCD"/>
    <property type="match status" value="1"/>
</dbReference>
<gene>
    <name evidence="3" type="ORF">PACLA_8A020752</name>
</gene>
<reference evidence="3" key="1">
    <citation type="submission" date="2020-04" db="EMBL/GenBank/DDBJ databases">
        <authorList>
            <person name="Alioto T."/>
            <person name="Alioto T."/>
            <person name="Gomez Garrido J."/>
        </authorList>
    </citation>
    <scope>NUCLEOTIDE SEQUENCE</scope>
    <source>
        <strain evidence="3">A484AB</strain>
    </source>
</reference>
<name>A0A6S7GGW1_PARCT</name>
<accession>A0A6S7GGW1</accession>
<keyword evidence="4" id="KW-1185">Reference proteome</keyword>
<sequence length="221" mass="26060">MYTVGTQHPAVSCQTVMATKTKEMIWLESLKNARKTSLVQDGRRKIHYTFPDKELVEEYDVHSGLLLVRKWKSRTTLGADKKWEFEIGEDVSMPSPMETSYIVESRSNPIFVRKDTRESFQWRIRNLPFSIDVYEVTVDEDKTHIIIRTKNKKYYKKYHIPDMVRNNLRLDHKAISIAHANNTLIIKYKKPVEIMEQERLILKELENNKTSREGDIQCNPS</sequence>
<comment type="caution">
    <text evidence="3">The sequence shown here is derived from an EMBL/GenBank/DDBJ whole genome shotgun (WGS) entry which is preliminary data.</text>
</comment>
<dbReference type="PRINTS" id="PR02065">
    <property type="entry name" value="PROTEINDPCD"/>
</dbReference>
<dbReference type="InterPro" id="IPR026224">
    <property type="entry name" value="DPCD"/>
</dbReference>
<dbReference type="Proteomes" id="UP001152795">
    <property type="component" value="Unassembled WGS sequence"/>
</dbReference>
<evidence type="ECO:0000256" key="2">
    <source>
        <dbReference type="ARBA" id="ARBA00020330"/>
    </source>
</evidence>
<evidence type="ECO:0000313" key="3">
    <source>
        <dbReference type="EMBL" id="CAB3988609.1"/>
    </source>
</evidence>
<organism evidence="3 4">
    <name type="scientific">Paramuricea clavata</name>
    <name type="common">Red gorgonian</name>
    <name type="synonym">Violescent sea-whip</name>
    <dbReference type="NCBI Taxonomy" id="317549"/>
    <lineage>
        <taxon>Eukaryota</taxon>
        <taxon>Metazoa</taxon>
        <taxon>Cnidaria</taxon>
        <taxon>Anthozoa</taxon>
        <taxon>Octocorallia</taxon>
        <taxon>Malacalcyonacea</taxon>
        <taxon>Plexauridae</taxon>
        <taxon>Paramuricea</taxon>
    </lineage>
</organism>